<sequence>MKSPSNAYAITHEWVEFVVQQYEAKKTHPNVSIKLSSFSVVQATKPGESFNAELVLLDASAELHHQSNDSESSPSLKKDYSFIAKFLSLEPFNRELIKAAQEHKRELLLYSKVVSDLNSHWLANAVNQDEDQRLCVPEYIYGICNASEYVLVMENCKANRFELKDKTQGLDLEHTMLAVQHIARLHALSRSYSLSSDLCKKYPVLIINPVISKFLKPVAMITLKNVLKYVKTLPDQKEIMVKLEKNQHAICKKFQMIYDDQSKHEMLCLSHGDYWINNLLFCYSTNDQDGQRNVEGIKLIDWQMAQWNNPVFDLHYLLNSSTTLALRENHLDTILRHYHTTFMSISENLKTPVSDWNFEQFMAEFERTSLVGLLLGMCLVQGTLSKAGEKVSSQASNPSGRPGSSLSSKLKSVAAKVLTPIVISPSLQFLTEAAMKKMLAPIAQELIEGKNKILNDRFMELLLEADKKSLFDV</sequence>
<dbReference type="Pfam" id="PF02958">
    <property type="entry name" value="EcKL"/>
    <property type="match status" value="1"/>
</dbReference>
<dbReference type="KEGG" id="hazt:108668594"/>
<dbReference type="PANTHER" id="PTHR11012">
    <property type="entry name" value="PROTEIN KINASE-LIKE DOMAIN-CONTAINING"/>
    <property type="match status" value="1"/>
</dbReference>
<dbReference type="SMART" id="SM00587">
    <property type="entry name" value="CHK"/>
    <property type="match status" value="1"/>
</dbReference>
<dbReference type="AlphaFoldDB" id="A0A6A0GR79"/>
<name>A0A6A0GR79_HYAAZ</name>
<organism evidence="2">
    <name type="scientific">Hyalella azteca</name>
    <name type="common">Amphipod</name>
    <dbReference type="NCBI Taxonomy" id="294128"/>
    <lineage>
        <taxon>Eukaryota</taxon>
        <taxon>Metazoa</taxon>
        <taxon>Ecdysozoa</taxon>
        <taxon>Arthropoda</taxon>
        <taxon>Crustacea</taxon>
        <taxon>Multicrustacea</taxon>
        <taxon>Malacostraca</taxon>
        <taxon>Eumalacostraca</taxon>
        <taxon>Peracarida</taxon>
        <taxon>Amphipoda</taxon>
        <taxon>Senticaudata</taxon>
        <taxon>Talitrida</taxon>
        <taxon>Talitroidea</taxon>
        <taxon>Hyalellidae</taxon>
        <taxon>Hyalella</taxon>
    </lineage>
</organism>
<evidence type="ECO:0000313" key="2">
    <source>
        <dbReference type="EMBL" id="KAA0185296.1"/>
    </source>
</evidence>
<reference evidence="4" key="4">
    <citation type="submission" date="2025-04" db="UniProtKB">
        <authorList>
            <consortium name="RefSeq"/>
        </authorList>
    </citation>
    <scope>IDENTIFICATION</scope>
    <source>
        <tissue evidence="4">Whole organism</tissue>
    </source>
</reference>
<evidence type="ECO:0000313" key="3">
    <source>
        <dbReference type="Proteomes" id="UP000694843"/>
    </source>
</evidence>
<dbReference type="Proteomes" id="UP000711488">
    <property type="component" value="Unassembled WGS sequence"/>
</dbReference>
<dbReference type="SUPFAM" id="SSF56112">
    <property type="entry name" value="Protein kinase-like (PK-like)"/>
    <property type="match status" value="1"/>
</dbReference>
<dbReference type="EMBL" id="JQDR03016409">
    <property type="protein sequence ID" value="KAA0185296.1"/>
    <property type="molecule type" value="Genomic_DNA"/>
</dbReference>
<dbReference type="InterPro" id="IPR004119">
    <property type="entry name" value="EcKL"/>
</dbReference>
<evidence type="ECO:0000313" key="4">
    <source>
        <dbReference type="RefSeq" id="XP_018011323.1"/>
    </source>
</evidence>
<evidence type="ECO:0000259" key="1">
    <source>
        <dbReference type="SMART" id="SM00587"/>
    </source>
</evidence>
<dbReference type="GO" id="GO:0016301">
    <property type="term" value="F:kinase activity"/>
    <property type="evidence" value="ECO:0007669"/>
    <property type="project" value="UniProtKB-KW"/>
</dbReference>
<keyword evidence="2" id="KW-0418">Kinase</keyword>
<keyword evidence="2" id="KW-0808">Transferase</keyword>
<dbReference type="GeneID" id="108668594"/>
<dbReference type="RefSeq" id="XP_018011323.1">
    <property type="nucleotide sequence ID" value="XM_018155834.2"/>
</dbReference>
<dbReference type="InterPro" id="IPR011009">
    <property type="entry name" value="Kinase-like_dom_sf"/>
</dbReference>
<dbReference type="OrthoDB" id="191037at2759"/>
<reference evidence="2" key="3">
    <citation type="submission" date="2019-06" db="EMBL/GenBank/DDBJ databases">
        <authorList>
            <person name="Poynton C."/>
            <person name="Hasenbein S."/>
            <person name="Benoit J.B."/>
            <person name="Sepulveda M.S."/>
            <person name="Poelchau M.F."/>
            <person name="Murali S.C."/>
            <person name="Chen S."/>
            <person name="Glastad K.M."/>
            <person name="Werren J.H."/>
            <person name="Vineis J.H."/>
            <person name="Bowen J.L."/>
            <person name="Friedrich M."/>
            <person name="Jones J."/>
            <person name="Robertson H.M."/>
            <person name="Feyereisen R."/>
            <person name="Mechler-Hickson A."/>
            <person name="Mathers N."/>
            <person name="Lee C.E."/>
            <person name="Colbourne J.K."/>
            <person name="Biales A."/>
            <person name="Johnston J.S."/>
            <person name="Wellborn G.A."/>
            <person name="Rosendale A.J."/>
            <person name="Cridge A.G."/>
            <person name="Munoz-Torres M.C."/>
            <person name="Bain P.A."/>
            <person name="Manny A.R."/>
            <person name="Major K.M."/>
            <person name="Lambert F.N."/>
            <person name="Vulpe C.D."/>
            <person name="Tuck P."/>
            <person name="Blalock B.J."/>
            <person name="Lin Y.-Y."/>
            <person name="Smith M.E."/>
            <person name="Ochoa-Acuna H."/>
            <person name="Chen M.-J.M."/>
            <person name="Childers C.P."/>
            <person name="Qu J."/>
            <person name="Dugan S."/>
            <person name="Lee S.L."/>
            <person name="Chao H."/>
            <person name="Dinh H."/>
            <person name="Han Y."/>
            <person name="Doddapaneni H."/>
            <person name="Worley K.C."/>
            <person name="Muzny D.M."/>
            <person name="Gibbs R.A."/>
            <person name="Richards S."/>
        </authorList>
    </citation>
    <scope>NUCLEOTIDE SEQUENCE</scope>
    <source>
        <strain evidence="2">HAZT.00-mixed</strain>
        <tissue evidence="2">Whole organism</tissue>
    </source>
</reference>
<dbReference type="PANTHER" id="PTHR11012:SF30">
    <property type="entry name" value="PROTEIN KINASE-LIKE DOMAIN-CONTAINING"/>
    <property type="match status" value="1"/>
</dbReference>
<proteinExistence type="predicted"/>
<dbReference type="Proteomes" id="UP000694843">
    <property type="component" value="Unplaced"/>
</dbReference>
<dbReference type="OMA" id="HTECWIN"/>
<keyword evidence="3" id="KW-1185">Reference proteome</keyword>
<reference evidence="2" key="2">
    <citation type="journal article" date="2018" name="Environ. Sci. Technol.">
        <title>The Toxicogenome of Hyalella azteca: A Model for Sediment Ecotoxicology and Evolutionary Toxicology.</title>
        <authorList>
            <person name="Poynton H.C."/>
            <person name="Hasenbein S."/>
            <person name="Benoit J.B."/>
            <person name="Sepulveda M.S."/>
            <person name="Poelchau M.F."/>
            <person name="Hughes D.S.T."/>
            <person name="Murali S.C."/>
            <person name="Chen S."/>
            <person name="Glastad K.M."/>
            <person name="Goodisman M.A.D."/>
            <person name="Werren J.H."/>
            <person name="Vineis J.H."/>
            <person name="Bowen J.L."/>
            <person name="Friedrich M."/>
            <person name="Jones J."/>
            <person name="Robertson H.M."/>
            <person name="Feyereisen R."/>
            <person name="Mechler-Hickson A."/>
            <person name="Mathers N."/>
            <person name="Lee C.E."/>
            <person name="Colbourne J.K."/>
            <person name="Biales A."/>
            <person name="Johnston J.S."/>
            <person name="Wellborn G.A."/>
            <person name="Rosendale A.J."/>
            <person name="Cridge A.G."/>
            <person name="Munoz-Torres M.C."/>
            <person name="Bain P.A."/>
            <person name="Manny A.R."/>
            <person name="Major K.M."/>
            <person name="Lambert F.N."/>
            <person name="Vulpe C.D."/>
            <person name="Tuck P."/>
            <person name="Blalock B.J."/>
            <person name="Lin Y.Y."/>
            <person name="Smith M.E."/>
            <person name="Ochoa-Acuna H."/>
            <person name="Chen M.M."/>
            <person name="Childers C.P."/>
            <person name="Qu J."/>
            <person name="Dugan S."/>
            <person name="Lee S.L."/>
            <person name="Chao H."/>
            <person name="Dinh H."/>
            <person name="Han Y."/>
            <person name="Doddapaneni H."/>
            <person name="Worley K.C."/>
            <person name="Muzny D.M."/>
            <person name="Gibbs R.A."/>
            <person name="Richards S."/>
        </authorList>
    </citation>
    <scope>NUCLEOTIDE SEQUENCE</scope>
    <source>
        <strain evidence="2">HAZT.00-mixed</strain>
        <tissue evidence="2">Whole organism</tissue>
    </source>
</reference>
<protein>
    <submittedName>
        <fullName evidence="2">EcKinase 2</fullName>
    </submittedName>
    <submittedName>
        <fullName evidence="4">Uncharacterized protein LOC108668594</fullName>
    </submittedName>
</protein>
<accession>A0A6A0GR79</accession>
<gene>
    <name evidence="4" type="primary">LOC108668594</name>
    <name evidence="2" type="ORF">HAZT_HAZT005204</name>
</gene>
<reference evidence="2" key="1">
    <citation type="submission" date="2014-08" db="EMBL/GenBank/DDBJ databases">
        <authorList>
            <person name="Murali S."/>
            <person name="Richards S."/>
            <person name="Bandaranaike D."/>
            <person name="Bellair M."/>
            <person name="Blankenburg K."/>
            <person name="Chao H."/>
            <person name="Dinh H."/>
            <person name="Doddapaneni H."/>
            <person name="Dugan-Rocha S."/>
            <person name="Elkadiri S."/>
            <person name="Gnanaolivu R."/>
            <person name="Hughes D."/>
            <person name="Lee S."/>
            <person name="Li M."/>
            <person name="Ming W."/>
            <person name="Munidasa M."/>
            <person name="Muniz J."/>
            <person name="Nguyen L."/>
            <person name="Osuji N."/>
            <person name="Pu L.-L."/>
            <person name="Puazo M."/>
            <person name="Skinner E."/>
            <person name="Qu C."/>
            <person name="Quiroz J."/>
            <person name="Raj R."/>
            <person name="Weissenberger G."/>
            <person name="Xin Y."/>
            <person name="Zou X."/>
            <person name="Han Y."/>
            <person name="Worley K."/>
            <person name="Muzny D."/>
            <person name="Gibbs R."/>
        </authorList>
    </citation>
    <scope>NUCLEOTIDE SEQUENCE</scope>
    <source>
        <strain evidence="2">HAZT.00-mixed</strain>
        <tissue evidence="2">Whole organism</tissue>
    </source>
</reference>
<dbReference type="Gene3D" id="3.90.1200.10">
    <property type="match status" value="1"/>
</dbReference>
<feature type="domain" description="CHK kinase-like" evidence="1">
    <location>
        <begin position="151"/>
        <end position="351"/>
    </location>
</feature>
<dbReference type="InterPro" id="IPR015897">
    <property type="entry name" value="CHK_kinase-like"/>
</dbReference>